<protein>
    <submittedName>
        <fullName evidence="2">Uncharacterized protein</fullName>
    </submittedName>
</protein>
<keyword evidence="1" id="KW-1133">Transmembrane helix</keyword>
<evidence type="ECO:0000313" key="3">
    <source>
        <dbReference type="Proteomes" id="UP001057291"/>
    </source>
</evidence>
<evidence type="ECO:0000256" key="1">
    <source>
        <dbReference type="SAM" id="Phobius"/>
    </source>
</evidence>
<accession>A0AAV4LIB3</accession>
<keyword evidence="3" id="KW-1185">Reference proteome</keyword>
<name>A0AAV4LIB3_9BACL</name>
<organism evidence="2 3">
    <name type="scientific">Collibacillus ludicampi</name>
    <dbReference type="NCBI Taxonomy" id="2771369"/>
    <lineage>
        <taxon>Bacteria</taxon>
        <taxon>Bacillati</taxon>
        <taxon>Bacillota</taxon>
        <taxon>Bacilli</taxon>
        <taxon>Bacillales</taxon>
        <taxon>Alicyclobacillaceae</taxon>
        <taxon>Collibacillus</taxon>
    </lineage>
</organism>
<dbReference type="Proteomes" id="UP001057291">
    <property type="component" value="Unassembled WGS sequence"/>
</dbReference>
<dbReference type="RefSeq" id="WP_282200571.1">
    <property type="nucleotide sequence ID" value="NZ_BOQE01000001.1"/>
</dbReference>
<proteinExistence type="predicted"/>
<dbReference type="AlphaFoldDB" id="A0AAV4LIB3"/>
<dbReference type="EMBL" id="BOQE01000001">
    <property type="protein sequence ID" value="GIM47612.1"/>
    <property type="molecule type" value="Genomic_DNA"/>
</dbReference>
<reference evidence="2" key="1">
    <citation type="journal article" date="2023" name="Int. J. Syst. Evol. Microbiol.">
        <title>Collibacillus ludicampi gen. nov., sp. nov., a new soil bacterium of the family Alicyclobacillaceae.</title>
        <authorList>
            <person name="Jojima T."/>
            <person name="Ioku Y."/>
            <person name="Fukuta Y."/>
            <person name="Shirasaka N."/>
            <person name="Matsumura Y."/>
            <person name="Mori M."/>
        </authorList>
    </citation>
    <scope>NUCLEOTIDE SEQUENCE</scope>
    <source>
        <strain evidence="2">TP075</strain>
    </source>
</reference>
<comment type="caution">
    <text evidence="2">The sequence shown here is derived from an EMBL/GenBank/DDBJ whole genome shotgun (WGS) entry which is preliminary data.</text>
</comment>
<evidence type="ECO:0000313" key="2">
    <source>
        <dbReference type="EMBL" id="GIM47612.1"/>
    </source>
</evidence>
<sequence>MLEGIGQLGGRGGIGVVILGLIVCYFLLQSWNAGDRIGEESNDVRFRRKHNDD</sequence>
<gene>
    <name evidence="2" type="ORF">DNHGIG_31610</name>
</gene>
<keyword evidence="1" id="KW-0812">Transmembrane</keyword>
<keyword evidence="1" id="KW-0472">Membrane</keyword>
<feature type="transmembrane region" description="Helical" evidence="1">
    <location>
        <begin position="12"/>
        <end position="28"/>
    </location>
</feature>